<feature type="transmembrane region" description="Helical" evidence="1">
    <location>
        <begin position="87"/>
        <end position="111"/>
    </location>
</feature>
<accession>A0A1W1UXE3</accession>
<dbReference type="Proteomes" id="UP000192582">
    <property type="component" value="Unassembled WGS sequence"/>
</dbReference>
<keyword evidence="1" id="KW-1133">Transmembrane helix</keyword>
<proteinExistence type="predicted"/>
<evidence type="ECO:0000313" key="3">
    <source>
        <dbReference type="Proteomes" id="UP000192582"/>
    </source>
</evidence>
<dbReference type="STRING" id="695939.SAMN00790413_03520"/>
<feature type="transmembrane region" description="Helical" evidence="1">
    <location>
        <begin position="59"/>
        <end position="80"/>
    </location>
</feature>
<dbReference type="AlphaFoldDB" id="A0A1W1UXE3"/>
<organism evidence="2 3">
    <name type="scientific">Deinococcus hopiensis KR-140</name>
    <dbReference type="NCBI Taxonomy" id="695939"/>
    <lineage>
        <taxon>Bacteria</taxon>
        <taxon>Thermotogati</taxon>
        <taxon>Deinococcota</taxon>
        <taxon>Deinococci</taxon>
        <taxon>Deinococcales</taxon>
        <taxon>Deinococcaceae</taxon>
        <taxon>Deinococcus</taxon>
    </lineage>
</organism>
<dbReference type="EMBL" id="FWWU01000008">
    <property type="protein sequence ID" value="SMB85737.1"/>
    <property type="molecule type" value="Genomic_DNA"/>
</dbReference>
<sequence>MTPLLRTWPQRFRAHLHDRHILARMLIAGHTLGFGMVFLLQKQDLIHSTTARSYNGMAWLPQAAWGWLAVLTGLTLVLSATDLGRRIAYLLALFFWIGVTTSLILGSGTVLTETTTYGWTVLVIVYKLVSARRINEPGEQHGP</sequence>
<feature type="transmembrane region" description="Helical" evidence="1">
    <location>
        <begin position="21"/>
        <end position="39"/>
    </location>
</feature>
<reference evidence="2 3" key="1">
    <citation type="submission" date="2017-04" db="EMBL/GenBank/DDBJ databases">
        <authorList>
            <person name="Afonso C.L."/>
            <person name="Miller P.J."/>
            <person name="Scott M.A."/>
            <person name="Spackman E."/>
            <person name="Goraichik I."/>
            <person name="Dimitrov K.M."/>
            <person name="Suarez D.L."/>
            <person name="Swayne D.E."/>
        </authorList>
    </citation>
    <scope>NUCLEOTIDE SEQUENCE [LARGE SCALE GENOMIC DNA]</scope>
    <source>
        <strain evidence="2 3">KR-140</strain>
    </source>
</reference>
<dbReference type="RefSeq" id="WP_084047445.1">
    <property type="nucleotide sequence ID" value="NZ_FWWU01000008.1"/>
</dbReference>
<keyword evidence="1" id="KW-0812">Transmembrane</keyword>
<evidence type="ECO:0000256" key="1">
    <source>
        <dbReference type="SAM" id="Phobius"/>
    </source>
</evidence>
<protein>
    <submittedName>
        <fullName evidence="2">Uncharacterized protein</fullName>
    </submittedName>
</protein>
<evidence type="ECO:0000313" key="2">
    <source>
        <dbReference type="EMBL" id="SMB85737.1"/>
    </source>
</evidence>
<keyword evidence="1" id="KW-0472">Membrane</keyword>
<keyword evidence="3" id="KW-1185">Reference proteome</keyword>
<dbReference type="OrthoDB" id="77108at2"/>
<gene>
    <name evidence="2" type="ORF">SAMN00790413_03520</name>
</gene>
<name>A0A1W1UXE3_9DEIO</name>